<dbReference type="Pfam" id="PF00339">
    <property type="entry name" value="Arrestin_N"/>
    <property type="match status" value="1"/>
</dbReference>
<accession>A0A8H6HEJ9</accession>
<name>A0A8H6HEJ9_9AGAR</name>
<dbReference type="OrthoDB" id="3262423at2759"/>
<gene>
    <name evidence="3" type="ORF">DFP72DRAFT_1095137</name>
</gene>
<comment type="caution">
    <text evidence="3">The sequence shown here is derived from an EMBL/GenBank/DDBJ whole genome shotgun (WGS) entry which is preliminary data.</text>
</comment>
<keyword evidence="4" id="KW-1185">Reference proteome</keyword>
<dbReference type="InterPro" id="IPR011021">
    <property type="entry name" value="Arrestin-like_N"/>
</dbReference>
<dbReference type="Gene3D" id="2.60.40.640">
    <property type="match status" value="1"/>
</dbReference>
<feature type="region of interest" description="Disordered" evidence="1">
    <location>
        <begin position="486"/>
        <end position="505"/>
    </location>
</feature>
<dbReference type="InterPro" id="IPR014752">
    <property type="entry name" value="Arrestin-like_C"/>
</dbReference>
<evidence type="ECO:0000313" key="3">
    <source>
        <dbReference type="EMBL" id="KAF6744413.1"/>
    </source>
</evidence>
<dbReference type="EMBL" id="JACGCI010000123">
    <property type="protein sequence ID" value="KAF6744413.1"/>
    <property type="molecule type" value="Genomic_DNA"/>
</dbReference>
<feature type="compositionally biased region" description="Pro residues" evidence="1">
    <location>
        <begin position="490"/>
        <end position="499"/>
    </location>
</feature>
<reference evidence="3 4" key="1">
    <citation type="submission" date="2020-07" db="EMBL/GenBank/DDBJ databases">
        <title>Comparative genomics of pyrophilous fungi reveals a link between fire events and developmental genes.</title>
        <authorList>
            <consortium name="DOE Joint Genome Institute"/>
            <person name="Steindorff A.S."/>
            <person name="Carver A."/>
            <person name="Calhoun S."/>
            <person name="Stillman K."/>
            <person name="Liu H."/>
            <person name="Lipzen A."/>
            <person name="Pangilinan J."/>
            <person name="Labutti K."/>
            <person name="Bruns T.D."/>
            <person name="Grigoriev I.V."/>
        </authorList>
    </citation>
    <scope>NUCLEOTIDE SEQUENCE [LARGE SCALE GENOMIC DNA]</scope>
    <source>
        <strain evidence="3 4">CBS 144469</strain>
    </source>
</reference>
<feature type="domain" description="Arrestin-like N-terminal" evidence="2">
    <location>
        <begin position="85"/>
        <end position="219"/>
    </location>
</feature>
<dbReference type="AlphaFoldDB" id="A0A8H6HEJ9"/>
<evidence type="ECO:0000259" key="2">
    <source>
        <dbReference type="Pfam" id="PF00339"/>
    </source>
</evidence>
<organism evidence="3 4">
    <name type="scientific">Ephemerocybe angulata</name>
    <dbReference type="NCBI Taxonomy" id="980116"/>
    <lineage>
        <taxon>Eukaryota</taxon>
        <taxon>Fungi</taxon>
        <taxon>Dikarya</taxon>
        <taxon>Basidiomycota</taxon>
        <taxon>Agaricomycotina</taxon>
        <taxon>Agaricomycetes</taxon>
        <taxon>Agaricomycetidae</taxon>
        <taxon>Agaricales</taxon>
        <taxon>Agaricineae</taxon>
        <taxon>Psathyrellaceae</taxon>
        <taxon>Ephemerocybe</taxon>
    </lineage>
</organism>
<protein>
    <recommendedName>
        <fullName evidence="2">Arrestin-like N-terminal domain-containing protein</fullName>
    </recommendedName>
</protein>
<feature type="region of interest" description="Disordered" evidence="1">
    <location>
        <begin position="173"/>
        <end position="194"/>
    </location>
</feature>
<evidence type="ECO:0000256" key="1">
    <source>
        <dbReference type="SAM" id="MobiDB-lite"/>
    </source>
</evidence>
<proteinExistence type="predicted"/>
<sequence length="521" mass="56832">MEAANPPRYSTLSLDTLPLSLDTLPLYPAPDDFDISSLDRPRPGERESRQAFDFCIAKNTNSAGDSYPWATLRLFSRVPAALQRPRYIGGANIKGSVMLNLKRPRTVTSIAVLLRGRMVTSSLSEGSHTFLEVVHPIWSKASVAGPTSSATGKLQGFFEWPFSFPFPAEIRSTPSSASKRNSTIPQGTGETGTYLTPQTVLERGVNANVTYEIVLKITTAGLLDTKHRAIANVLYIPLIRPPSLGPLRAGAYVSEAPLLGPEQDPAGWQEIEQMKLRVSESRNGGFDPIAIDIECTAYIANPSTYTRGTVIPCYLICKNTHVARASGHSRLSNTLLAAFTKQQCVSLGLTQRVQYHEDSRQALSAKFGSDFKAGGSRDERARSMNACEEAVWWTPRDVGGGTFNLEGEIHLDVGHLPSCETPFLNVSYAVTVSIKASPDLDVSLVPQSSRIMAHGRRGSAASVLPSSSTTEPLVEFPVRIATAHAKQGPVPTPFTPPPPRKLKDGSRVQEVQYLRMTRMWR</sequence>
<dbReference type="Proteomes" id="UP000521943">
    <property type="component" value="Unassembled WGS sequence"/>
</dbReference>
<evidence type="ECO:0000313" key="4">
    <source>
        <dbReference type="Proteomes" id="UP000521943"/>
    </source>
</evidence>